<evidence type="ECO:0008006" key="3">
    <source>
        <dbReference type="Google" id="ProtNLM"/>
    </source>
</evidence>
<accession>A0A9P9ECB1</accession>
<evidence type="ECO:0000313" key="2">
    <source>
        <dbReference type="Proteomes" id="UP000717696"/>
    </source>
</evidence>
<dbReference type="AlphaFoldDB" id="A0A9P9ECB1"/>
<keyword evidence="2" id="KW-1185">Reference proteome</keyword>
<proteinExistence type="predicted"/>
<dbReference type="OrthoDB" id="19923at2759"/>
<name>A0A9P9ECB1_9HYPO</name>
<evidence type="ECO:0000313" key="1">
    <source>
        <dbReference type="EMBL" id="KAH7134541.1"/>
    </source>
</evidence>
<reference evidence="1" key="1">
    <citation type="journal article" date="2021" name="Nat. Commun.">
        <title>Genetic determinants of endophytism in the Arabidopsis root mycobiome.</title>
        <authorList>
            <person name="Mesny F."/>
            <person name="Miyauchi S."/>
            <person name="Thiergart T."/>
            <person name="Pickel B."/>
            <person name="Atanasova L."/>
            <person name="Karlsson M."/>
            <person name="Huettel B."/>
            <person name="Barry K.W."/>
            <person name="Haridas S."/>
            <person name="Chen C."/>
            <person name="Bauer D."/>
            <person name="Andreopoulos W."/>
            <person name="Pangilinan J."/>
            <person name="LaButti K."/>
            <person name="Riley R."/>
            <person name="Lipzen A."/>
            <person name="Clum A."/>
            <person name="Drula E."/>
            <person name="Henrissat B."/>
            <person name="Kohler A."/>
            <person name="Grigoriev I.V."/>
            <person name="Martin F.M."/>
            <person name="Hacquard S."/>
        </authorList>
    </citation>
    <scope>NUCLEOTIDE SEQUENCE</scope>
    <source>
        <strain evidence="1">MPI-CAGE-AT-0021</strain>
    </source>
</reference>
<dbReference type="Proteomes" id="UP000717696">
    <property type="component" value="Unassembled WGS sequence"/>
</dbReference>
<organism evidence="1 2">
    <name type="scientific">Dactylonectria estremocensis</name>
    <dbReference type="NCBI Taxonomy" id="1079267"/>
    <lineage>
        <taxon>Eukaryota</taxon>
        <taxon>Fungi</taxon>
        <taxon>Dikarya</taxon>
        <taxon>Ascomycota</taxon>
        <taxon>Pezizomycotina</taxon>
        <taxon>Sordariomycetes</taxon>
        <taxon>Hypocreomycetidae</taxon>
        <taxon>Hypocreales</taxon>
        <taxon>Nectriaceae</taxon>
        <taxon>Dactylonectria</taxon>
    </lineage>
</organism>
<protein>
    <recommendedName>
        <fullName evidence="3">Fungal N-terminal domain-containing protein</fullName>
    </recommendedName>
</protein>
<gene>
    <name evidence="1" type="ORF">B0J13DRAFT_84587</name>
</gene>
<comment type="caution">
    <text evidence="1">The sequence shown here is derived from an EMBL/GenBank/DDBJ whole genome shotgun (WGS) entry which is preliminary data.</text>
</comment>
<sequence length="308" mass="33797">MADPLSIAVSVFGLLGAGAKLIELLSTIARQSDAPPLCRSALNELCNVAAALGQLQHFLIDHMAVPTERREPVLLEQLAASLTGCVMTKDDLETLVDDVGLVYQESGISGVFDRVRWVRKEKDIEKLVQRLQNHKNSLNCMLTIFQASATAEIRDSVSRLYGLVEHVVSTNSALSVRLARLESNSTIGGLMHTVGQSTTLTRNLGLMRMMLPVSGLSCPCRIVAWPRGNIARIFSRCHWISRLAYKTLGFIEKCGSSTPTAILRRRLQPPPDGELRRPYSRQRLGTTAGIPRSAILASSQRRLLQAST</sequence>
<dbReference type="EMBL" id="JAGMUU010000017">
    <property type="protein sequence ID" value="KAH7134541.1"/>
    <property type="molecule type" value="Genomic_DNA"/>
</dbReference>